<gene>
    <name evidence="2" type="ORF">A7Q10_00365</name>
</gene>
<dbReference type="Gene3D" id="3.30.70.1430">
    <property type="entry name" value="Multidrug efflux transporter AcrB pore domain"/>
    <property type="match status" value="2"/>
</dbReference>
<dbReference type="Gene3D" id="3.30.2090.10">
    <property type="entry name" value="Multidrug efflux transporter AcrB TolC docking domain, DN and DC subdomains"/>
    <property type="match status" value="3"/>
</dbReference>
<name>A0A4Y8PFG2_9BACT</name>
<dbReference type="Pfam" id="PF00873">
    <property type="entry name" value="ACR_tran"/>
    <property type="match status" value="2"/>
</dbReference>
<feature type="transmembrane region" description="Helical" evidence="1">
    <location>
        <begin position="1035"/>
        <end position="1061"/>
    </location>
</feature>
<dbReference type="SUPFAM" id="SSF82693">
    <property type="entry name" value="Multidrug efflux transporter AcrB pore domain, PN1, PN2, PC1 and PC2 subdomains"/>
    <property type="match status" value="3"/>
</dbReference>
<dbReference type="Gene3D" id="3.30.70.1320">
    <property type="entry name" value="Multidrug efflux transporter AcrB pore domain like"/>
    <property type="match status" value="2"/>
</dbReference>
<feature type="transmembrane region" description="Helical" evidence="1">
    <location>
        <begin position="902"/>
        <end position="920"/>
    </location>
</feature>
<feature type="transmembrane region" description="Helical" evidence="1">
    <location>
        <begin position="574"/>
        <end position="594"/>
    </location>
</feature>
<dbReference type="OrthoDB" id="9757876at2"/>
<keyword evidence="1" id="KW-1133">Transmembrane helix</keyword>
<feature type="transmembrane region" description="Helical" evidence="1">
    <location>
        <begin position="12"/>
        <end position="34"/>
    </location>
</feature>
<dbReference type="EMBL" id="LXQC01000112">
    <property type="protein sequence ID" value="TFE70826.1"/>
    <property type="molecule type" value="Genomic_DNA"/>
</dbReference>
<feature type="transmembrane region" description="Helical" evidence="1">
    <location>
        <begin position="505"/>
        <end position="528"/>
    </location>
</feature>
<protein>
    <submittedName>
        <fullName evidence="2">Multidrug transporter</fullName>
    </submittedName>
</protein>
<feature type="transmembrane region" description="Helical" evidence="1">
    <location>
        <begin position="927"/>
        <end position="951"/>
    </location>
</feature>
<dbReference type="PRINTS" id="PR00702">
    <property type="entry name" value="ACRIFLAVINRP"/>
</dbReference>
<feature type="transmembrane region" description="Helical" evidence="1">
    <location>
        <begin position="432"/>
        <end position="456"/>
    </location>
</feature>
<feature type="transmembrane region" description="Helical" evidence="1">
    <location>
        <begin position="382"/>
        <end position="399"/>
    </location>
</feature>
<feature type="transmembrane region" description="Helical" evidence="1">
    <location>
        <begin position="957"/>
        <end position="981"/>
    </location>
</feature>
<keyword evidence="1" id="KW-0812">Transmembrane</keyword>
<accession>A0A4Y8PFG2</accession>
<dbReference type="Gene3D" id="1.20.1640.10">
    <property type="entry name" value="Multidrug efflux transporter AcrB transmembrane domain"/>
    <property type="match status" value="3"/>
</dbReference>
<dbReference type="Proteomes" id="UP000297713">
    <property type="component" value="Unassembled WGS sequence"/>
</dbReference>
<keyword evidence="3" id="KW-1185">Reference proteome</keyword>
<dbReference type="AlphaFoldDB" id="A0A4Y8PFG2"/>
<dbReference type="PANTHER" id="PTHR32063:SF0">
    <property type="entry name" value="SWARMING MOTILITY PROTEIN SWRC"/>
    <property type="match status" value="1"/>
</dbReference>
<feature type="transmembrane region" description="Helical" evidence="1">
    <location>
        <begin position="406"/>
        <end position="426"/>
    </location>
</feature>
<sequence>MSFPEFAIRRPVAAWMLMAALVFFGLLSLFSLGISRFPDVTYPIITVVTQWPGAAPEVMESEIVDPLENVLVSVQGIKDIESTMLPGVANIKLEFYIDKNIDAALQEVNSKVRSVRLPTDVNPPQIFKINQDDNPIMWLAVTWDKPFKDLVRYVDNHIRDRFMLVHGIGDIQLGGWADRNFRIWLDRKKLDLFQLSPTDIRDILQAENIELGAGYLESKTNEINVRVMGEARSEYEMQSITLNHRASGAAGLPITGVGGSQGGGMGTTGAGSNQFLTNPAMTSAASNLLSNTRGASSVYVPLSLVASVEDGIMDPTRLSRSDGKPAIGLGVQKLRGYNEIAVAREVKELVKELKKELPEGMSIGPRFDSSVYTEEAVHETEFTLFLTIFFTAAVCLMFLGSFRTTLNVLFSIPISILGSFIFFKFFGYTLNFFTLLALSLAVGIVVDDSIMVLENITRHKNLGKDPRTAALDGSNEVSFAALAATLSIVSVFCPILFVGGVVGKFLSQFGVALSVAVLISLLEALTLAPMRVAEFLSVGKEEQKSPFERWIDHVFWKFARLYKNLLSLALKKRWLVIGVSFSIFFLSLKLFPVLHKELSPSEDMGIALIRIETPVGSSLEYTGNRVRFLEDYLRKQPYVAHVFSSVGGYSGGQVNFGALFITLTPRKERKLRLQEILKIWRKEFKKAEYNDLHVKIIDISQSAFSSKRGTNIELSLLGSEYSVLKGVSQKILNELDKSGMYTDLDTDYREGMPEVQIIPDRDKCAQSNISMQQLVDAVRFSIGGARQGMFTNEKDIRRYDIRIRFIPEQWKEPKDVENIPLWTNYGGEPIHLKDVTNLRIVPKLMNMTRENRRRVITLFANVKPEFSQAKALDYALEVCRKHLPPTYTVQPAGASQTAKETFAAFPYALGFGLIIAYMVMGIQFNSFLFPLIILCAIPFSLTGAILALYLTKLSLNLYSGIGTILLMGLAMKNSILLVEFINRKRFEEGLEMRKAILDASYIRLRPILMTSLATIASAIPAALGLGPGAEVRVPLVIVVIGGIIVSTSFSLFVVPCIYSLVAKMGGKPPVDLEEWSEAQKVGSL</sequence>
<evidence type="ECO:0000313" key="2">
    <source>
        <dbReference type="EMBL" id="TFE70826.1"/>
    </source>
</evidence>
<dbReference type="GO" id="GO:0005886">
    <property type="term" value="C:plasma membrane"/>
    <property type="evidence" value="ECO:0007669"/>
    <property type="project" value="TreeGrafter"/>
</dbReference>
<dbReference type="InterPro" id="IPR001036">
    <property type="entry name" value="Acrflvin-R"/>
</dbReference>
<keyword evidence="1" id="KW-0472">Membrane</keyword>
<organism evidence="2 3">
    <name type="scientific">Methylacidiphilum caldifontis</name>
    <dbReference type="NCBI Taxonomy" id="2795386"/>
    <lineage>
        <taxon>Bacteria</taxon>
        <taxon>Pseudomonadati</taxon>
        <taxon>Verrucomicrobiota</taxon>
        <taxon>Methylacidiphilae</taxon>
        <taxon>Methylacidiphilales</taxon>
        <taxon>Methylacidiphilaceae</taxon>
        <taxon>Methylacidiphilum (ex Ratnadevi et al. 2023)</taxon>
    </lineage>
</organism>
<evidence type="ECO:0000313" key="3">
    <source>
        <dbReference type="Proteomes" id="UP000297713"/>
    </source>
</evidence>
<feature type="transmembrane region" description="Helical" evidence="1">
    <location>
        <begin position="1002"/>
        <end position="1023"/>
    </location>
</feature>
<dbReference type="SUPFAM" id="SSF82866">
    <property type="entry name" value="Multidrug efflux transporter AcrB transmembrane domain"/>
    <property type="match status" value="2"/>
</dbReference>
<dbReference type="RefSeq" id="WP_134439483.1">
    <property type="nucleotide sequence ID" value="NZ_LXQC01000112.1"/>
</dbReference>
<dbReference type="SUPFAM" id="SSF82714">
    <property type="entry name" value="Multidrug efflux transporter AcrB TolC docking domain, DN and DC subdomains"/>
    <property type="match status" value="2"/>
</dbReference>
<dbReference type="PANTHER" id="PTHR32063">
    <property type="match status" value="1"/>
</dbReference>
<dbReference type="GO" id="GO:0042910">
    <property type="term" value="F:xenobiotic transmembrane transporter activity"/>
    <property type="evidence" value="ECO:0007669"/>
    <property type="project" value="TreeGrafter"/>
</dbReference>
<proteinExistence type="predicted"/>
<dbReference type="Gene3D" id="3.30.70.1440">
    <property type="entry name" value="Multidrug efflux transporter AcrB pore domain"/>
    <property type="match status" value="1"/>
</dbReference>
<reference evidence="2 3" key="1">
    <citation type="submission" date="2016-05" db="EMBL/GenBank/DDBJ databases">
        <title>Diversity and Homogeneity among Thermoacidophilic Verrucomicrobia Methanotrophs Linked with Geographical Origin.</title>
        <authorList>
            <person name="Erikstad H.-A."/>
            <person name="Smestad N.B."/>
            <person name="Ceballos R.M."/>
            <person name="Birkeland N.-K."/>
        </authorList>
    </citation>
    <scope>NUCLEOTIDE SEQUENCE [LARGE SCALE GENOMIC DNA]</scope>
    <source>
        <strain evidence="2 3">Phi</strain>
    </source>
</reference>
<comment type="caution">
    <text evidence="2">The sequence shown here is derived from an EMBL/GenBank/DDBJ whole genome shotgun (WGS) entry which is preliminary data.</text>
</comment>
<evidence type="ECO:0000256" key="1">
    <source>
        <dbReference type="SAM" id="Phobius"/>
    </source>
</evidence>
<feature type="transmembrane region" description="Helical" evidence="1">
    <location>
        <begin position="477"/>
        <end position="499"/>
    </location>
</feature>
<dbReference type="InterPro" id="IPR027463">
    <property type="entry name" value="AcrB_DN_DC_subdom"/>
</dbReference>